<comment type="caution">
    <text evidence="10">The sequence shown here is derived from an EMBL/GenBank/DDBJ whole genome shotgun (WGS) entry which is preliminary data.</text>
</comment>
<evidence type="ECO:0000313" key="10">
    <source>
        <dbReference type="EMBL" id="KKN07232.1"/>
    </source>
</evidence>
<dbReference type="InterPro" id="IPR004131">
    <property type="entry name" value="PPase-energised_H-pump"/>
</dbReference>
<keyword evidence="5" id="KW-1278">Translocase</keyword>
<feature type="transmembrane region" description="Helical" evidence="9">
    <location>
        <begin position="124"/>
        <end position="142"/>
    </location>
</feature>
<evidence type="ECO:0000256" key="1">
    <source>
        <dbReference type="ARBA" id="ARBA00004127"/>
    </source>
</evidence>
<protein>
    <recommendedName>
        <fullName evidence="11">K(+)-stimulated pyrophosphate-energized sodium pump</fullName>
    </recommendedName>
</protein>
<dbReference type="AlphaFoldDB" id="A0A0F9N5T8"/>
<comment type="subcellular location">
    <subcellularLocation>
        <location evidence="1">Endomembrane system</location>
        <topology evidence="1">Multi-pass membrane protein</topology>
    </subcellularLocation>
</comment>
<feature type="transmembrane region" description="Helical" evidence="9">
    <location>
        <begin position="75"/>
        <end position="96"/>
    </location>
</feature>
<name>A0A0F9N5T8_9ZZZZ</name>
<feature type="transmembrane region" description="Helical" evidence="9">
    <location>
        <begin position="300"/>
        <end position="317"/>
    </location>
</feature>
<feature type="transmembrane region" description="Helical" evidence="9">
    <location>
        <begin position="385"/>
        <end position="408"/>
    </location>
</feature>
<evidence type="ECO:0008006" key="11">
    <source>
        <dbReference type="Google" id="ProtNLM"/>
    </source>
</evidence>
<dbReference type="GO" id="GO:0012505">
    <property type="term" value="C:endomembrane system"/>
    <property type="evidence" value="ECO:0007669"/>
    <property type="project" value="UniProtKB-SubCell"/>
</dbReference>
<gene>
    <name evidence="10" type="ORF">LCGC14_1069180</name>
</gene>
<dbReference type="GO" id="GO:0004427">
    <property type="term" value="F:inorganic diphosphate phosphatase activity"/>
    <property type="evidence" value="ECO:0007669"/>
    <property type="project" value="InterPro"/>
</dbReference>
<evidence type="ECO:0000256" key="3">
    <source>
        <dbReference type="ARBA" id="ARBA00022692"/>
    </source>
</evidence>
<dbReference type="HAMAP" id="MF_01129">
    <property type="entry name" value="PPase_energized_pump"/>
    <property type="match status" value="1"/>
</dbReference>
<feature type="transmembrane region" description="Helical" evidence="9">
    <location>
        <begin position="45"/>
        <end position="63"/>
    </location>
</feature>
<evidence type="ECO:0000256" key="8">
    <source>
        <dbReference type="ARBA" id="ARBA00023136"/>
    </source>
</evidence>
<keyword evidence="3 9" id="KW-0812">Transmembrane</keyword>
<feature type="transmembrane region" description="Helical" evidence="9">
    <location>
        <begin position="323"/>
        <end position="344"/>
    </location>
</feature>
<evidence type="ECO:0000256" key="9">
    <source>
        <dbReference type="SAM" id="Phobius"/>
    </source>
</evidence>
<dbReference type="Pfam" id="PF03030">
    <property type="entry name" value="H_PPase"/>
    <property type="match status" value="1"/>
</dbReference>
<dbReference type="NCBIfam" id="NF001960">
    <property type="entry name" value="PRK00733.3-5"/>
    <property type="match status" value="1"/>
</dbReference>
<feature type="transmembrane region" description="Helical" evidence="9">
    <location>
        <begin position="189"/>
        <end position="220"/>
    </location>
</feature>
<proteinExistence type="inferred from homology"/>
<feature type="transmembrane region" description="Helical" evidence="9">
    <location>
        <begin position="633"/>
        <end position="651"/>
    </location>
</feature>
<evidence type="ECO:0000256" key="7">
    <source>
        <dbReference type="ARBA" id="ARBA00023065"/>
    </source>
</evidence>
<keyword evidence="6 9" id="KW-1133">Transmembrane helix</keyword>
<feature type="transmembrane region" description="Helical" evidence="9">
    <location>
        <begin position="429"/>
        <end position="456"/>
    </location>
</feature>
<evidence type="ECO:0000256" key="6">
    <source>
        <dbReference type="ARBA" id="ARBA00022989"/>
    </source>
</evidence>
<dbReference type="PIRSF" id="PIRSF001265">
    <property type="entry name" value="H+-PPase"/>
    <property type="match status" value="1"/>
</dbReference>
<feature type="transmembrane region" description="Helical" evidence="9">
    <location>
        <begin position="468"/>
        <end position="488"/>
    </location>
</feature>
<dbReference type="GO" id="GO:0009678">
    <property type="term" value="F:diphosphate hydrolysis-driven proton transmembrane transporter activity"/>
    <property type="evidence" value="ECO:0007669"/>
    <property type="project" value="InterPro"/>
</dbReference>
<keyword evidence="8 9" id="KW-0472">Membrane</keyword>
<dbReference type="NCBIfam" id="TIGR01104">
    <property type="entry name" value="V_PPase"/>
    <property type="match status" value="1"/>
</dbReference>
<keyword evidence="7" id="KW-0406">Ion transport</keyword>
<feature type="transmembrane region" description="Helical" evidence="9">
    <location>
        <begin position="226"/>
        <end position="243"/>
    </location>
</feature>
<evidence type="ECO:0000256" key="4">
    <source>
        <dbReference type="ARBA" id="ARBA00022842"/>
    </source>
</evidence>
<feature type="transmembrane region" description="Helical" evidence="9">
    <location>
        <begin position="723"/>
        <end position="739"/>
    </location>
</feature>
<keyword evidence="2" id="KW-0813">Transport</keyword>
<feature type="transmembrane region" description="Helical" evidence="9">
    <location>
        <begin position="532"/>
        <end position="552"/>
    </location>
</feature>
<feature type="transmembrane region" description="Helical" evidence="9">
    <location>
        <begin position="564"/>
        <end position="583"/>
    </location>
</feature>
<accession>A0A0F9N5T8</accession>
<dbReference type="GO" id="GO:0016020">
    <property type="term" value="C:membrane"/>
    <property type="evidence" value="ECO:0007669"/>
    <property type="project" value="InterPro"/>
</dbReference>
<sequence>MEYLLPMLLGCTAIFGSTTNVMEKEKEKQETEEVQSQENGFGPKFFMVMSAIFAVAFAVAAITDESSFLAGKVAYIAPIAGSIALGFAGYFAYVVLQKPAGTKVMVEISKAIQEGAQAFIKREYRSIAIFVVVVAILIGVTISPFSAVAYVVGALLSGTAGLVGLRIATKANSRTTYAAQKGLAPALDVAFKGGAVMGLTVVGLGLLGLSVAFLILQVFLQRTDTAQIIAGFALGASSVALFARVGGGIFTKAADIGADLVGKVEAGIPEDDPRNPAVIADNVGDNVGDVAGMGADLYESYIGALVAPIALGALLFPDSLVGMILPMLIASVGIIASIVGIYFVRTSESGHPGTALSIGTYSAAVIAAIGSLGLVWALFGPEKLGFFWAILAGLIGGMAIGQISEYYTSDKHKPVKDIAEQAKTGSATVILSGIAEGMLSTAGSIIVLVIAIAVAFTAGEAAMTGGGVYAISLAAIGMLSTTGIVVAVDAYGPIADNAGGIAEMAHLDPKVREITDNLDSVGNTTAAIAKGFAIGSAAITSLALFQAFIKIVGLDGIDITRYQAIMGLFVGGMFPYFFSSATIKAVGRAAHKMIEEVRRQFREIPGLREGKEGVKPDYTRGVDISTTAALKEMMLPGIIAIVSPILIGLWSTEALGAFLAGALVSGFLLAIMMANSGGAWDNAKKYIEAGNVGGKGTDAHAAAVVGDTVGDPFKDTAGPSMNILIKVMTIVALIFAPLFT</sequence>
<reference evidence="10" key="1">
    <citation type="journal article" date="2015" name="Nature">
        <title>Complex archaea that bridge the gap between prokaryotes and eukaryotes.</title>
        <authorList>
            <person name="Spang A."/>
            <person name="Saw J.H."/>
            <person name="Jorgensen S.L."/>
            <person name="Zaremba-Niedzwiedzka K."/>
            <person name="Martijn J."/>
            <person name="Lind A.E."/>
            <person name="van Eijk R."/>
            <person name="Schleper C."/>
            <person name="Guy L."/>
            <person name="Ettema T.J."/>
        </authorList>
    </citation>
    <scope>NUCLEOTIDE SEQUENCE</scope>
</reference>
<keyword evidence="4" id="KW-0460">Magnesium</keyword>
<dbReference type="PANTHER" id="PTHR31998">
    <property type="entry name" value="K(+)-INSENSITIVE PYROPHOSPHATE-ENERGIZED PROTON PUMP"/>
    <property type="match status" value="1"/>
</dbReference>
<feature type="transmembrane region" description="Helical" evidence="9">
    <location>
        <begin position="657"/>
        <end position="675"/>
    </location>
</feature>
<evidence type="ECO:0000256" key="5">
    <source>
        <dbReference type="ARBA" id="ARBA00022967"/>
    </source>
</evidence>
<evidence type="ECO:0000256" key="2">
    <source>
        <dbReference type="ARBA" id="ARBA00022448"/>
    </source>
</evidence>
<dbReference type="EMBL" id="LAZR01004593">
    <property type="protein sequence ID" value="KKN07232.1"/>
    <property type="molecule type" value="Genomic_DNA"/>
</dbReference>
<organism evidence="10">
    <name type="scientific">marine sediment metagenome</name>
    <dbReference type="NCBI Taxonomy" id="412755"/>
    <lineage>
        <taxon>unclassified sequences</taxon>
        <taxon>metagenomes</taxon>
        <taxon>ecological metagenomes</taxon>
    </lineage>
</organism>
<feature type="transmembrane region" description="Helical" evidence="9">
    <location>
        <begin position="356"/>
        <end position="379"/>
    </location>
</feature>